<dbReference type="EMBL" id="CP043494">
    <property type="protein sequence ID" value="WNG52866.1"/>
    <property type="molecule type" value="Genomic_DNA"/>
</dbReference>
<dbReference type="InterPro" id="IPR036866">
    <property type="entry name" value="RibonucZ/Hydroxyglut_hydro"/>
</dbReference>
<dbReference type="InterPro" id="IPR050855">
    <property type="entry name" value="NDM-1-like"/>
</dbReference>
<dbReference type="SUPFAM" id="SSF56281">
    <property type="entry name" value="Metallo-hydrolase/oxidoreductase"/>
    <property type="match status" value="1"/>
</dbReference>
<evidence type="ECO:0000313" key="3">
    <source>
        <dbReference type="Proteomes" id="UP001611383"/>
    </source>
</evidence>
<sequence length="232" mass="25288">MLAAGVAWKQVPRASELRIEVAPEVVGLSDGQSYAWVMRTRNGAALIDTGADSSGEKLLAELRQEGLKPEDVHTVLVTHGHRDHWSAAHLFPKARVLVGPGEAEVVRGERALHSLAGRFLARFTKQPPLPERLEEVEAGQTLDVDGESLRVFHVPGHTPGSVMYLWRDILFSGDSLLGGSGEVVLAPTVFSESTKENRKSLEQLKDVPFTRIADGHVGLTSNARLKLRALLK</sequence>
<accession>A0ABY9XBT2</accession>
<dbReference type="Gene3D" id="3.60.15.10">
    <property type="entry name" value="Ribonuclease Z/Hydroxyacylglutathione hydrolase-like"/>
    <property type="match status" value="1"/>
</dbReference>
<dbReference type="PANTHER" id="PTHR42951">
    <property type="entry name" value="METALLO-BETA-LACTAMASE DOMAIN-CONTAINING"/>
    <property type="match status" value="1"/>
</dbReference>
<reference evidence="2 3" key="1">
    <citation type="submission" date="2019-08" db="EMBL/GenBank/DDBJ databases">
        <title>Archangium and Cystobacter genomes.</title>
        <authorList>
            <person name="Chen I.-C.K."/>
            <person name="Wielgoss S."/>
        </authorList>
    </citation>
    <scope>NUCLEOTIDE SEQUENCE [LARGE SCALE GENOMIC DNA]</scope>
    <source>
        <strain evidence="2 3">Cbm 6</strain>
    </source>
</reference>
<protein>
    <submittedName>
        <fullName evidence="2">MBL fold metallo-hydrolase</fullName>
    </submittedName>
</protein>
<feature type="domain" description="Metallo-beta-lactamase" evidence="1">
    <location>
        <begin position="32"/>
        <end position="216"/>
    </location>
</feature>
<gene>
    <name evidence="2" type="ORF">F0U60_40830</name>
</gene>
<proteinExistence type="predicted"/>
<dbReference type="Proteomes" id="UP001611383">
    <property type="component" value="Chromosome"/>
</dbReference>
<organism evidence="2 3">
    <name type="scientific">Archangium minus</name>
    <dbReference type="NCBI Taxonomy" id="83450"/>
    <lineage>
        <taxon>Bacteria</taxon>
        <taxon>Pseudomonadati</taxon>
        <taxon>Myxococcota</taxon>
        <taxon>Myxococcia</taxon>
        <taxon>Myxococcales</taxon>
        <taxon>Cystobacterineae</taxon>
        <taxon>Archangiaceae</taxon>
        <taxon>Archangium</taxon>
    </lineage>
</organism>
<dbReference type="InterPro" id="IPR001279">
    <property type="entry name" value="Metallo-B-lactamas"/>
</dbReference>
<name>A0ABY9XBT2_9BACT</name>
<dbReference type="SMART" id="SM00849">
    <property type="entry name" value="Lactamase_B"/>
    <property type="match status" value="1"/>
</dbReference>
<evidence type="ECO:0000313" key="2">
    <source>
        <dbReference type="EMBL" id="WNG52866.1"/>
    </source>
</evidence>
<keyword evidence="3" id="KW-1185">Reference proteome</keyword>
<dbReference type="Pfam" id="PF00753">
    <property type="entry name" value="Lactamase_B"/>
    <property type="match status" value="1"/>
</dbReference>
<evidence type="ECO:0000259" key="1">
    <source>
        <dbReference type="SMART" id="SM00849"/>
    </source>
</evidence>